<sequence length="754" mass="82921">MATYPSANLIPGPLSHSGTTYSLNHRDSLTNPPHQTLHPEEANPMSSFFRFHGRGRGRPRASPPPAECNEDHEGLPQHNEDHESRSPHWMSEFCTEPPSDSKHGALAVFLPCVLFSKTHWRLKRFLSNQNGFDSNWRGKDGCNLHCWAICLLAFVIPILTFVPIMALRASVRGMYGIEGSLANDYVISFFCPECVLVQIDREVRAREGQRELRNGKKFKNYQQEDLEMGQPSPQPQMAYVPQREASDASDSNNVREGQNIEPLATTTTGSSAPSTQGILQNFRSQKGKVRNNNLSREAVMKQNGTRRSKLSSLHFTEGEEDGEDLLALGTTSGCELDSSPPESTCSTPTEDESRNIRITVSQHVLQDCNKITDESSSLQHDLEECAQTPAEGSHAGAKKISQHELISCEQKSLSGPTKHTQEDCIHSSGSSGEDSSPSQHSLAECGTGRAVTTPNRHALSVCENSNQSISNIHPLRQHDLTDVDSGSSTSGARALGLDTCGKSNQTGARKRVLSQHRLKDRSSQSNAGSSENHSLVACEDPNKIRSQKGRSSSIHSLPGCGKISQNKYSLSQHNLEDCASQSGISGLEWHTLAACEDSNRVKGKGRLLDDHDLSDCETGKTGQNEGSQPEDRLSACVPGHSLIDLEMHAINTCEDAKGDNDNKDGRRSYRRTRIPKSENRPVQTRKDRASQSSSQEVEQSAKKSLAQHLTKKGHTVGPSQIKKRTSNKPVARRVRSEEKHNNQDKESSEDVEIK</sequence>
<feature type="region of interest" description="Disordered" evidence="1">
    <location>
        <begin position="333"/>
        <end position="354"/>
    </location>
</feature>
<evidence type="ECO:0000313" key="3">
    <source>
        <dbReference type="EMBL" id="KAG9233766.1"/>
    </source>
</evidence>
<keyword evidence="2" id="KW-0472">Membrane</keyword>
<feature type="compositionally biased region" description="Low complexity" evidence="1">
    <location>
        <begin position="337"/>
        <end position="348"/>
    </location>
</feature>
<protein>
    <submittedName>
        <fullName evidence="3">Uncharacterized protein</fullName>
    </submittedName>
</protein>
<dbReference type="EMBL" id="MU251487">
    <property type="protein sequence ID" value="KAG9233766.1"/>
    <property type="molecule type" value="Genomic_DNA"/>
</dbReference>
<feature type="region of interest" description="Disordered" evidence="1">
    <location>
        <begin position="51"/>
        <end position="91"/>
    </location>
</feature>
<keyword evidence="2" id="KW-1133">Transmembrane helix</keyword>
<feature type="transmembrane region" description="Helical" evidence="2">
    <location>
        <begin position="144"/>
        <end position="167"/>
    </location>
</feature>
<feature type="region of interest" description="Disordered" evidence="1">
    <location>
        <begin position="1"/>
        <end position="39"/>
    </location>
</feature>
<dbReference type="AlphaFoldDB" id="A0A9P7YHM9"/>
<feature type="compositionally biased region" description="Basic residues" evidence="1">
    <location>
        <begin position="508"/>
        <end position="519"/>
    </location>
</feature>
<feature type="compositionally biased region" description="Basic and acidic residues" evidence="1">
    <location>
        <begin position="675"/>
        <end position="689"/>
    </location>
</feature>
<feature type="region of interest" description="Disordered" evidence="1">
    <location>
        <begin position="411"/>
        <end position="447"/>
    </location>
</feature>
<dbReference type="InterPro" id="IPR006461">
    <property type="entry name" value="PLAC_motif_containing"/>
</dbReference>
<evidence type="ECO:0000256" key="2">
    <source>
        <dbReference type="SAM" id="Phobius"/>
    </source>
</evidence>
<accession>A0A9P7YHM9</accession>
<feature type="compositionally biased region" description="Basic and acidic residues" evidence="1">
    <location>
        <begin position="69"/>
        <end position="86"/>
    </location>
</feature>
<dbReference type="OrthoDB" id="1045822at2759"/>
<feature type="compositionally biased region" description="Low complexity" evidence="1">
    <location>
        <begin position="427"/>
        <end position="441"/>
    </location>
</feature>
<organism evidence="3 4">
    <name type="scientific">Amylocarpus encephaloides</name>
    <dbReference type="NCBI Taxonomy" id="45428"/>
    <lineage>
        <taxon>Eukaryota</taxon>
        <taxon>Fungi</taxon>
        <taxon>Dikarya</taxon>
        <taxon>Ascomycota</taxon>
        <taxon>Pezizomycotina</taxon>
        <taxon>Leotiomycetes</taxon>
        <taxon>Helotiales</taxon>
        <taxon>Helotiales incertae sedis</taxon>
        <taxon>Amylocarpus</taxon>
    </lineage>
</organism>
<feature type="compositionally biased region" description="Basic and acidic residues" evidence="1">
    <location>
        <begin position="654"/>
        <end position="667"/>
    </location>
</feature>
<feature type="compositionally biased region" description="Basic residues" evidence="1">
    <location>
        <begin position="721"/>
        <end position="733"/>
    </location>
</feature>
<dbReference type="PANTHER" id="PTHR15907">
    <property type="entry name" value="DUF614 FAMILY PROTEIN-RELATED"/>
    <property type="match status" value="1"/>
</dbReference>
<feature type="region of interest" description="Disordered" evidence="1">
    <location>
        <begin position="654"/>
        <end position="754"/>
    </location>
</feature>
<feature type="compositionally biased region" description="Low complexity" evidence="1">
    <location>
        <begin position="690"/>
        <end position="704"/>
    </location>
</feature>
<feature type="compositionally biased region" description="Polar residues" evidence="1">
    <location>
        <begin position="16"/>
        <end position="34"/>
    </location>
</feature>
<proteinExistence type="predicted"/>
<feature type="region of interest" description="Disordered" evidence="1">
    <location>
        <begin position="606"/>
        <end position="633"/>
    </location>
</feature>
<feature type="compositionally biased region" description="Basic and acidic residues" evidence="1">
    <location>
        <begin position="606"/>
        <end position="618"/>
    </location>
</feature>
<name>A0A9P7YHM9_9HELO</name>
<keyword evidence="4" id="KW-1185">Reference proteome</keyword>
<dbReference type="Pfam" id="PF04749">
    <property type="entry name" value="PLAC8"/>
    <property type="match status" value="1"/>
</dbReference>
<reference evidence="3" key="1">
    <citation type="journal article" date="2021" name="IMA Fungus">
        <title>Genomic characterization of three marine fungi, including Emericellopsis atlantica sp. nov. with signatures of a generalist lifestyle and marine biomass degradation.</title>
        <authorList>
            <person name="Hagestad O.C."/>
            <person name="Hou L."/>
            <person name="Andersen J.H."/>
            <person name="Hansen E.H."/>
            <person name="Altermark B."/>
            <person name="Li C."/>
            <person name="Kuhnert E."/>
            <person name="Cox R.J."/>
            <person name="Crous P.W."/>
            <person name="Spatafora J.W."/>
            <person name="Lail K."/>
            <person name="Amirebrahimi M."/>
            <person name="Lipzen A."/>
            <person name="Pangilinan J."/>
            <person name="Andreopoulos W."/>
            <person name="Hayes R.D."/>
            <person name="Ng V."/>
            <person name="Grigoriev I.V."/>
            <person name="Jackson S.A."/>
            <person name="Sutton T.D.S."/>
            <person name="Dobson A.D.W."/>
            <person name="Rama T."/>
        </authorList>
    </citation>
    <scope>NUCLEOTIDE SEQUENCE</scope>
    <source>
        <strain evidence="3">TRa018bII</strain>
    </source>
</reference>
<feature type="region of interest" description="Disordered" evidence="1">
    <location>
        <begin position="494"/>
        <end position="558"/>
    </location>
</feature>
<gene>
    <name evidence="3" type="ORF">BJ875DRAFT_496402</name>
</gene>
<comment type="caution">
    <text evidence="3">The sequence shown here is derived from an EMBL/GenBank/DDBJ whole genome shotgun (WGS) entry which is preliminary data.</text>
</comment>
<evidence type="ECO:0000313" key="4">
    <source>
        <dbReference type="Proteomes" id="UP000824998"/>
    </source>
</evidence>
<dbReference type="NCBIfam" id="TIGR01571">
    <property type="entry name" value="A_thal_Cys_rich"/>
    <property type="match status" value="1"/>
</dbReference>
<dbReference type="Proteomes" id="UP000824998">
    <property type="component" value="Unassembled WGS sequence"/>
</dbReference>
<feature type="region of interest" description="Disordered" evidence="1">
    <location>
        <begin position="215"/>
        <end position="255"/>
    </location>
</feature>
<keyword evidence="2" id="KW-0812">Transmembrane</keyword>
<feature type="compositionally biased region" description="Polar residues" evidence="1">
    <location>
        <begin position="523"/>
        <end position="533"/>
    </location>
</feature>
<feature type="compositionally biased region" description="Basic and acidic residues" evidence="1">
    <location>
        <begin position="734"/>
        <end position="754"/>
    </location>
</feature>
<evidence type="ECO:0000256" key="1">
    <source>
        <dbReference type="SAM" id="MobiDB-lite"/>
    </source>
</evidence>